<name>A0A7I8VR06_9ANNE</name>
<keyword evidence="9" id="KW-0521">NADP</keyword>
<comment type="pathway">
    <text evidence="9">Protein modification; protein glycosylation.</text>
</comment>
<dbReference type="UniPathway" id="UPA00378"/>
<evidence type="ECO:0000256" key="3">
    <source>
        <dbReference type="ARBA" id="ARBA00022692"/>
    </source>
</evidence>
<dbReference type="Proteomes" id="UP000549394">
    <property type="component" value="Unassembled WGS sequence"/>
</dbReference>
<dbReference type="OrthoDB" id="5788137at2759"/>
<dbReference type="PANTHER" id="PTHR14624">
    <property type="entry name" value="DFG10 PROTEIN"/>
    <property type="match status" value="1"/>
</dbReference>
<dbReference type="GO" id="GO:0016095">
    <property type="term" value="P:polyprenol catabolic process"/>
    <property type="evidence" value="ECO:0007669"/>
    <property type="project" value="UniProtKB-UniRule"/>
</dbReference>
<reference evidence="11 12" key="1">
    <citation type="submission" date="2020-08" db="EMBL/GenBank/DDBJ databases">
        <authorList>
            <person name="Hejnol A."/>
        </authorList>
    </citation>
    <scope>NUCLEOTIDE SEQUENCE [LARGE SCALE GENOMIC DNA]</scope>
</reference>
<evidence type="ECO:0000256" key="7">
    <source>
        <dbReference type="ARBA" id="ARBA00047186"/>
    </source>
</evidence>
<evidence type="ECO:0000259" key="10">
    <source>
        <dbReference type="Pfam" id="PF02544"/>
    </source>
</evidence>
<accession>A0A7I8VR06</accession>
<keyword evidence="5 9" id="KW-0472">Membrane</keyword>
<evidence type="ECO:0000256" key="9">
    <source>
        <dbReference type="RuleBase" id="RU367081"/>
    </source>
</evidence>
<evidence type="ECO:0000313" key="11">
    <source>
        <dbReference type="EMBL" id="CAD5117753.1"/>
    </source>
</evidence>
<keyword evidence="9" id="KW-0560">Oxidoreductase</keyword>
<dbReference type="AlphaFoldDB" id="A0A7I8VR06"/>
<feature type="transmembrane region" description="Helical" evidence="9">
    <location>
        <begin position="65"/>
        <end position="84"/>
    </location>
</feature>
<dbReference type="InterPro" id="IPR039698">
    <property type="entry name" value="Dfg10/SRD5A3"/>
</dbReference>
<dbReference type="GO" id="GO:0102389">
    <property type="term" value="F:polyprenol reductase activity"/>
    <property type="evidence" value="ECO:0007669"/>
    <property type="project" value="UniProtKB-UniRule"/>
</dbReference>
<comment type="similarity">
    <text evidence="6 9">Belongs to the steroid 5-alpha reductase family. Polyprenal reductase subfamily.</text>
</comment>
<dbReference type="GO" id="GO:0006488">
    <property type="term" value="P:dolichol-linked oligosaccharide biosynthetic process"/>
    <property type="evidence" value="ECO:0007669"/>
    <property type="project" value="UniProtKB-UniRule"/>
</dbReference>
<dbReference type="InterPro" id="IPR001104">
    <property type="entry name" value="3-oxo-5_a-steroid_4-DH_C"/>
</dbReference>
<keyword evidence="4 9" id="KW-1133">Transmembrane helix</keyword>
<dbReference type="Pfam" id="PF02544">
    <property type="entry name" value="Steroid_dh"/>
    <property type="match status" value="1"/>
</dbReference>
<keyword evidence="9" id="KW-0256">Endoplasmic reticulum</keyword>
<keyword evidence="12" id="KW-1185">Reference proteome</keyword>
<feature type="transmembrane region" description="Helical" evidence="9">
    <location>
        <begin position="150"/>
        <end position="169"/>
    </location>
</feature>
<evidence type="ECO:0000256" key="1">
    <source>
        <dbReference type="ARBA" id="ARBA00004127"/>
    </source>
</evidence>
<proteinExistence type="inferred from homology"/>
<protein>
    <recommendedName>
        <fullName evidence="7 9">Polyprenal reductase</fullName>
        <ecNumber evidence="2 9">1.3.1.94</ecNumber>
    </recommendedName>
</protein>
<dbReference type="GO" id="GO:0003865">
    <property type="term" value="F:3-oxo-5-alpha-steroid 4-dehydrogenase activity"/>
    <property type="evidence" value="ECO:0007669"/>
    <property type="project" value="TreeGrafter"/>
</dbReference>
<evidence type="ECO:0000256" key="2">
    <source>
        <dbReference type="ARBA" id="ARBA00012522"/>
    </source>
</evidence>
<dbReference type="EMBL" id="CAJFCJ010000007">
    <property type="protein sequence ID" value="CAD5117753.1"/>
    <property type="molecule type" value="Genomic_DNA"/>
</dbReference>
<evidence type="ECO:0000256" key="6">
    <source>
        <dbReference type="ARBA" id="ARBA00046320"/>
    </source>
</evidence>
<evidence type="ECO:0000256" key="5">
    <source>
        <dbReference type="ARBA" id="ARBA00023136"/>
    </source>
</evidence>
<dbReference type="GO" id="GO:0160198">
    <property type="term" value="F:polyprenal reductase activity"/>
    <property type="evidence" value="ECO:0007669"/>
    <property type="project" value="UniProtKB-EC"/>
</dbReference>
<comment type="subcellular location">
    <subcellularLocation>
        <location evidence="1">Endomembrane system</location>
        <topology evidence="1">Multi-pass membrane protein</topology>
    </subcellularLocation>
    <subcellularLocation>
        <location evidence="9">Endoplasmic reticulum membrane</location>
    </subcellularLocation>
</comment>
<comment type="caution">
    <text evidence="11">The sequence shown here is derived from an EMBL/GenBank/DDBJ whole genome shotgun (WGS) entry which is preliminary data.</text>
</comment>
<dbReference type="PANTHER" id="PTHR14624:SF0">
    <property type="entry name" value="POLYPRENOL REDUCTASE"/>
    <property type="match status" value="1"/>
</dbReference>
<feature type="transmembrane region" description="Helical" evidence="9">
    <location>
        <begin position="189"/>
        <end position="211"/>
    </location>
</feature>
<dbReference type="GO" id="GO:0005789">
    <property type="term" value="C:endoplasmic reticulum membrane"/>
    <property type="evidence" value="ECO:0007669"/>
    <property type="project" value="UniProtKB-SubCell"/>
</dbReference>
<dbReference type="PROSITE" id="PS50244">
    <property type="entry name" value="S5A_REDUCTASE"/>
    <property type="match status" value="1"/>
</dbReference>
<dbReference type="EC" id="1.3.1.94" evidence="2 9"/>
<evidence type="ECO:0000256" key="8">
    <source>
        <dbReference type="ARBA" id="ARBA00049427"/>
    </source>
</evidence>
<gene>
    <name evidence="11" type="ORF">DGYR_LOCUS6252</name>
</gene>
<comment type="function">
    <text evidence="9">Plays a key role in early steps of protein N-linked glycosylation by being involved in the conversion of polyprenol into dolichol. Acts as a polyprenal reductase that mediates the reduction of polyprenal into dolichal in a NADP-dependent mechanism. Dolichols are required for the synthesis of dolichol-linked monosaccharides and the oligosaccharide precursor used for N-glycosylation.</text>
</comment>
<keyword evidence="3 9" id="KW-0812">Transmembrane</keyword>
<feature type="domain" description="3-oxo-5-alpha-steroid 4-dehydrogenase C-terminal" evidence="10">
    <location>
        <begin position="191"/>
        <end position="306"/>
    </location>
</feature>
<feature type="transmembrane region" description="Helical" evidence="9">
    <location>
        <begin position="20"/>
        <end position="40"/>
    </location>
</feature>
<evidence type="ECO:0000313" key="12">
    <source>
        <dbReference type="Proteomes" id="UP000549394"/>
    </source>
</evidence>
<organism evidence="11 12">
    <name type="scientific">Dimorphilus gyrociliatus</name>
    <dbReference type="NCBI Taxonomy" id="2664684"/>
    <lineage>
        <taxon>Eukaryota</taxon>
        <taxon>Metazoa</taxon>
        <taxon>Spiralia</taxon>
        <taxon>Lophotrochozoa</taxon>
        <taxon>Annelida</taxon>
        <taxon>Polychaeta</taxon>
        <taxon>Polychaeta incertae sedis</taxon>
        <taxon>Dinophilidae</taxon>
        <taxon>Dimorphilus</taxon>
    </lineage>
</organism>
<sequence>MHIVAQMEDFLKSDNSLLNQFLLTLILLRLLYFLASFVLARNPKPNDDKLPDDVKVLFFQFRKRVAPIFFFMFLSTIWFAWTAYASFCRDGKTTGYTHSLLERVLHPKRSASVDTTSIFLAYFLFFMHVTRRLNEGLRVSIFSHRQVMSFPAMIVQYIIGLAIAISILADGPNLEEAIEGRCFGIDHLLNYKTIVAIVMFTTASIIQNHCFKNFVQLRKNKSGHCVTTGYKLPKGGFFDYISSPQLLAELVIYISIGLILNGPTWWLVVAGVAIKEYDAAYHCHEYYKSKFAKDMPSSRKAFIPFLT</sequence>
<evidence type="ECO:0000256" key="4">
    <source>
        <dbReference type="ARBA" id="ARBA00022989"/>
    </source>
</evidence>
<comment type="catalytic activity">
    <reaction evidence="8 9">
        <text>a di-trans,poly-cis-dolichal + NADP(+) = a di-trans,poly-cis-polyprenal + NADPH + H(+)</text>
        <dbReference type="Rhea" id="RHEA:80727"/>
        <dbReference type="Rhea" id="RHEA-COMP:19536"/>
        <dbReference type="Rhea" id="RHEA-COMP:19537"/>
        <dbReference type="ChEBI" id="CHEBI:15378"/>
        <dbReference type="ChEBI" id="CHEBI:57783"/>
        <dbReference type="ChEBI" id="CHEBI:58349"/>
        <dbReference type="ChEBI" id="CHEBI:231623"/>
        <dbReference type="ChEBI" id="CHEBI:231637"/>
        <dbReference type="EC" id="1.3.1.94"/>
    </reaction>
    <physiologicalReaction direction="right-to-left" evidence="8 9">
        <dbReference type="Rhea" id="RHEA:80729"/>
    </physiologicalReaction>
</comment>